<dbReference type="Pfam" id="PF14577">
    <property type="entry name" value="SEO_C"/>
    <property type="match status" value="2"/>
</dbReference>
<accession>A0AAV1A0E4</accession>
<dbReference type="PANTHER" id="PTHR33232:SF14">
    <property type="entry name" value="THIOREDOXIN-LIKE, SIEVE ELEMENT OCCLUSION-RELATED"/>
    <property type="match status" value="1"/>
</dbReference>
<feature type="compositionally biased region" description="Low complexity" evidence="1">
    <location>
        <begin position="16"/>
        <end position="28"/>
    </location>
</feature>
<protein>
    <recommendedName>
        <fullName evidence="6">Protein SIEVE ELEMENT OCCLUSION B</fullName>
    </recommendedName>
</protein>
<proteinExistence type="predicted"/>
<dbReference type="EMBL" id="OX451738">
    <property type="protein sequence ID" value="CAI8603078.1"/>
    <property type="molecule type" value="Genomic_DNA"/>
</dbReference>
<gene>
    <name evidence="4" type="ORF">VFH_III070160</name>
</gene>
<evidence type="ECO:0000259" key="2">
    <source>
        <dbReference type="Pfam" id="PF14576"/>
    </source>
</evidence>
<feature type="domain" description="Sieve element occlusion C-terminal" evidence="3">
    <location>
        <begin position="459"/>
        <end position="512"/>
    </location>
</feature>
<feature type="domain" description="Sieve element occlusion C-terminal" evidence="3">
    <location>
        <begin position="527"/>
        <end position="664"/>
    </location>
</feature>
<organism evidence="4 5">
    <name type="scientific">Vicia faba</name>
    <name type="common">Broad bean</name>
    <name type="synonym">Faba vulgaris</name>
    <dbReference type="NCBI Taxonomy" id="3906"/>
    <lineage>
        <taxon>Eukaryota</taxon>
        <taxon>Viridiplantae</taxon>
        <taxon>Streptophyta</taxon>
        <taxon>Embryophyta</taxon>
        <taxon>Tracheophyta</taxon>
        <taxon>Spermatophyta</taxon>
        <taxon>Magnoliopsida</taxon>
        <taxon>eudicotyledons</taxon>
        <taxon>Gunneridae</taxon>
        <taxon>Pentapetalae</taxon>
        <taxon>rosids</taxon>
        <taxon>fabids</taxon>
        <taxon>Fabales</taxon>
        <taxon>Fabaceae</taxon>
        <taxon>Papilionoideae</taxon>
        <taxon>50 kb inversion clade</taxon>
        <taxon>NPAAA clade</taxon>
        <taxon>Hologalegina</taxon>
        <taxon>IRL clade</taxon>
        <taxon>Fabeae</taxon>
        <taxon>Vicia</taxon>
    </lineage>
</organism>
<sequence length="673" mass="77477">MSIALSSVAPNGAKIQQNGTSQQQQKTQLPNPFELEDYHILNKVYLTHVNDDEKYDKDVLFNLVSNIISGSSAQTSGTNHVVNTQVSFKPNFPALKRISCQMITTRGKAECAHQTTMWILQHLRGFSWDAKALITLAAFCLEYGEFMHLYRIQSSDTLGNSLKQLNQVQFRKVPSDITEIVKFLLQVFQHIIQWATWSAMGYDLEEVHSLSDAMQEIPLVVYWTVATIVACSTNLVGISEHVLSDYIKRLSGVVMRLKDHLENSKVQIERIDDYYRRLKESENIKGVVGFLRLLIQGNGSDQIPQIYKGNIQVRTGLEVFKQNYVLLFISGLDSIGDEILLLNSIYNRLQDNPQEVIKGFKKEDFKILWIPIVDMWDEVAKNQFRNLKESMKWYVLEYFSQLPGLGIIKNRLNYIDNKPIVSVINPQGEIMNEDAMEIIFQWGFDAFPFRKIDGDDLFKKWAWFWNLMKKVDINIEDVKRDSYIFIYGGNDPKWIQDFTRAIGNIQKNQTIKNVDINIDYYQLGKHNPAKIPYFWIGIDGRKQNKICHDRVDCEIQEAVKSLLCLKQDPLGWVLLSKGYHVTLLGHGEPMYQTVADFEKWKDNVVEKESFDIAFKEYYNTKLKEMSSSVSCAVNSSDVLATITCPNPTCGRVMEVTSVNYKCCHRDDQNSCCI</sequence>
<feature type="domain" description="Sieve element occlusion N-terminal" evidence="2">
    <location>
        <begin position="36"/>
        <end position="279"/>
    </location>
</feature>
<dbReference type="PANTHER" id="PTHR33232">
    <property type="entry name" value="PROTEIN SIEVE ELEMENT OCCLUSION B-LIKE"/>
    <property type="match status" value="1"/>
</dbReference>
<evidence type="ECO:0008006" key="6">
    <source>
        <dbReference type="Google" id="ProtNLM"/>
    </source>
</evidence>
<dbReference type="AlphaFoldDB" id="A0AAV1A0E4"/>
<name>A0AAV1A0E4_VICFA</name>
<evidence type="ECO:0000256" key="1">
    <source>
        <dbReference type="SAM" id="MobiDB-lite"/>
    </source>
</evidence>
<keyword evidence="5" id="KW-1185">Reference proteome</keyword>
<dbReference type="GO" id="GO:0010088">
    <property type="term" value="P:phloem development"/>
    <property type="evidence" value="ECO:0007669"/>
    <property type="project" value="InterPro"/>
</dbReference>
<dbReference type="InterPro" id="IPR027942">
    <property type="entry name" value="SEO_N"/>
</dbReference>
<dbReference type="Pfam" id="PF14576">
    <property type="entry name" value="SEO_N"/>
    <property type="match status" value="1"/>
</dbReference>
<reference evidence="4 5" key="1">
    <citation type="submission" date="2023-01" db="EMBL/GenBank/DDBJ databases">
        <authorList>
            <person name="Kreplak J."/>
        </authorList>
    </citation>
    <scope>NUCLEOTIDE SEQUENCE [LARGE SCALE GENOMIC DNA]</scope>
</reference>
<dbReference type="Proteomes" id="UP001157006">
    <property type="component" value="Chromosome 3"/>
</dbReference>
<dbReference type="InterPro" id="IPR027944">
    <property type="entry name" value="SEO_C"/>
</dbReference>
<evidence type="ECO:0000313" key="5">
    <source>
        <dbReference type="Proteomes" id="UP001157006"/>
    </source>
</evidence>
<evidence type="ECO:0000259" key="3">
    <source>
        <dbReference type="Pfam" id="PF14577"/>
    </source>
</evidence>
<feature type="region of interest" description="Disordered" evidence="1">
    <location>
        <begin position="1"/>
        <end position="28"/>
    </location>
</feature>
<dbReference type="InterPro" id="IPR039299">
    <property type="entry name" value="SEOA"/>
</dbReference>
<evidence type="ECO:0000313" key="4">
    <source>
        <dbReference type="EMBL" id="CAI8603078.1"/>
    </source>
</evidence>